<keyword evidence="4 7" id="KW-0472">Membrane</keyword>
<feature type="region of interest" description="Disordered" evidence="6">
    <location>
        <begin position="332"/>
        <end position="361"/>
    </location>
</feature>
<keyword evidence="8" id="KW-0732">Signal</keyword>
<dbReference type="PANTHER" id="PTHR22765">
    <property type="entry name" value="RING FINGER AND PROTEASE ASSOCIATED DOMAIN-CONTAINING"/>
    <property type="match status" value="1"/>
</dbReference>
<dbReference type="GO" id="GO:0008270">
    <property type="term" value="F:zinc ion binding"/>
    <property type="evidence" value="ECO:0007669"/>
    <property type="project" value="UniProtKB-KW"/>
</dbReference>
<dbReference type="PROSITE" id="PS50089">
    <property type="entry name" value="ZF_RING_2"/>
    <property type="match status" value="1"/>
</dbReference>
<keyword evidence="2 7" id="KW-0812">Transmembrane</keyword>
<dbReference type="PANTHER" id="PTHR22765:SF416">
    <property type="entry name" value="E3 UBIQUITIN-PROTEIN LIGASE GODZILLA"/>
    <property type="match status" value="1"/>
</dbReference>
<evidence type="ECO:0000259" key="9">
    <source>
        <dbReference type="PROSITE" id="PS50089"/>
    </source>
</evidence>
<feature type="transmembrane region" description="Helical" evidence="7">
    <location>
        <begin position="264"/>
        <end position="288"/>
    </location>
</feature>
<dbReference type="InterPro" id="IPR046450">
    <property type="entry name" value="PA_dom_sf"/>
</dbReference>
<keyword evidence="3 7" id="KW-1133">Transmembrane helix</keyword>
<protein>
    <submittedName>
        <fullName evidence="10">Predicted E3 ubiquitin ligase</fullName>
    </submittedName>
</protein>
<dbReference type="Gene3D" id="3.50.30.30">
    <property type="match status" value="1"/>
</dbReference>
<evidence type="ECO:0000256" key="8">
    <source>
        <dbReference type="SAM" id="SignalP"/>
    </source>
</evidence>
<keyword evidence="5" id="KW-0862">Zinc</keyword>
<dbReference type="SUPFAM" id="SSF57850">
    <property type="entry name" value="RING/U-box"/>
    <property type="match status" value="1"/>
</dbReference>
<sequence>MLSSKVSLVWLCHLAFFLVSIASPLLLDTKSISSPDEASSIGFTTSGSVGWIGWLSGWGWGGGRVQLLNPKILPLGTAFPVRFASFTQRLGSSPPNLPAHEITNPLAGLLLPITDFSSAPKNTTILACSARHLSRSPSHRVTNVTSHSELPKIALTMRGSCSFAAKVRLAQSLGADVVLVGDAPAYPSEPDSVGRERTSLLTMYSPEDTSDLYIPAVFISRSTYLSLLDELRAKTEQPPSEESSTEVEIMLSQDEDWERPLMDLLLLILLLPSLLTITTLGCHQLGVIRKRRKDRARPEVVDSLETRVWTEDGWEKLQTGRPVSGVAINSETTNVPLDHSNPNASSSSSLQPPAQSGSRQFARPQEYFGVEECTICLENFKKGEVVRILPCGHIFHRDEIDSWLKGWKKLCPTCKFDITQQPSSQSHNTLSFTTGTAIPEDDSPALTRSSNSGRESNEAPTEATPLLNSSP</sequence>
<accession>A0A0F7SU57</accession>
<dbReference type="SUPFAM" id="SSF52025">
    <property type="entry name" value="PA domain"/>
    <property type="match status" value="1"/>
</dbReference>
<dbReference type="GO" id="GO:0006511">
    <property type="term" value="P:ubiquitin-dependent protein catabolic process"/>
    <property type="evidence" value="ECO:0007669"/>
    <property type="project" value="TreeGrafter"/>
</dbReference>
<feature type="region of interest" description="Disordered" evidence="6">
    <location>
        <begin position="420"/>
        <end position="471"/>
    </location>
</feature>
<dbReference type="SMART" id="SM00184">
    <property type="entry name" value="RING"/>
    <property type="match status" value="1"/>
</dbReference>
<keyword evidence="5" id="KW-0479">Metal-binding</keyword>
<feature type="compositionally biased region" description="Polar residues" evidence="6">
    <location>
        <begin position="420"/>
        <end position="436"/>
    </location>
</feature>
<dbReference type="InterPro" id="IPR003137">
    <property type="entry name" value="PA_domain"/>
</dbReference>
<keyword evidence="10" id="KW-0436">Ligase</keyword>
<evidence type="ECO:0000256" key="5">
    <source>
        <dbReference type="PROSITE-ProRule" id="PRU00175"/>
    </source>
</evidence>
<feature type="domain" description="RING-type" evidence="9">
    <location>
        <begin position="373"/>
        <end position="415"/>
    </location>
</feature>
<proteinExistence type="predicted"/>
<evidence type="ECO:0000256" key="6">
    <source>
        <dbReference type="SAM" id="MobiDB-lite"/>
    </source>
</evidence>
<dbReference type="Pfam" id="PF02225">
    <property type="entry name" value="PA"/>
    <property type="match status" value="1"/>
</dbReference>
<dbReference type="InterPro" id="IPR051826">
    <property type="entry name" value="E3_ubiquitin-ligase_domain"/>
</dbReference>
<evidence type="ECO:0000313" key="10">
    <source>
        <dbReference type="EMBL" id="CED84239.1"/>
    </source>
</evidence>
<dbReference type="AlphaFoldDB" id="A0A0F7SU57"/>
<dbReference type="FunFam" id="3.30.40.10:FF:000388">
    <property type="entry name" value="Putative RING zinc finger domain superfamily protein"/>
    <property type="match status" value="1"/>
</dbReference>
<dbReference type="GO" id="GO:0016020">
    <property type="term" value="C:membrane"/>
    <property type="evidence" value="ECO:0007669"/>
    <property type="project" value="UniProtKB-SubCell"/>
</dbReference>
<reference evidence="10" key="1">
    <citation type="submission" date="2014-08" db="EMBL/GenBank/DDBJ databases">
        <authorList>
            <person name="Sharma Rahul"/>
            <person name="Thines Marco"/>
        </authorList>
    </citation>
    <scope>NUCLEOTIDE SEQUENCE</scope>
</reference>
<dbReference type="Pfam" id="PF13639">
    <property type="entry name" value="zf-RING_2"/>
    <property type="match status" value="1"/>
</dbReference>
<dbReference type="EMBL" id="LN483157">
    <property type="protein sequence ID" value="CED84239.1"/>
    <property type="molecule type" value="Genomic_DNA"/>
</dbReference>
<dbReference type="GO" id="GO:0005737">
    <property type="term" value="C:cytoplasm"/>
    <property type="evidence" value="ECO:0007669"/>
    <property type="project" value="TreeGrafter"/>
</dbReference>
<evidence type="ECO:0000256" key="4">
    <source>
        <dbReference type="ARBA" id="ARBA00023136"/>
    </source>
</evidence>
<dbReference type="InterPro" id="IPR013083">
    <property type="entry name" value="Znf_RING/FYVE/PHD"/>
</dbReference>
<feature type="signal peptide" evidence="8">
    <location>
        <begin position="1"/>
        <end position="22"/>
    </location>
</feature>
<dbReference type="GO" id="GO:0061630">
    <property type="term" value="F:ubiquitin protein ligase activity"/>
    <property type="evidence" value="ECO:0007669"/>
    <property type="project" value="TreeGrafter"/>
</dbReference>
<evidence type="ECO:0000256" key="2">
    <source>
        <dbReference type="ARBA" id="ARBA00022692"/>
    </source>
</evidence>
<evidence type="ECO:0000256" key="7">
    <source>
        <dbReference type="SAM" id="Phobius"/>
    </source>
</evidence>
<dbReference type="InterPro" id="IPR001841">
    <property type="entry name" value="Znf_RING"/>
</dbReference>
<organism evidence="10">
    <name type="scientific">Phaffia rhodozyma</name>
    <name type="common">Yeast</name>
    <name type="synonym">Xanthophyllomyces dendrorhous</name>
    <dbReference type="NCBI Taxonomy" id="264483"/>
    <lineage>
        <taxon>Eukaryota</taxon>
        <taxon>Fungi</taxon>
        <taxon>Dikarya</taxon>
        <taxon>Basidiomycota</taxon>
        <taxon>Agaricomycotina</taxon>
        <taxon>Tremellomycetes</taxon>
        <taxon>Cystofilobasidiales</taxon>
        <taxon>Mrakiaceae</taxon>
        <taxon>Phaffia</taxon>
    </lineage>
</organism>
<dbReference type="Gene3D" id="3.30.40.10">
    <property type="entry name" value="Zinc/RING finger domain, C3HC4 (zinc finger)"/>
    <property type="match status" value="1"/>
</dbReference>
<evidence type="ECO:0000256" key="3">
    <source>
        <dbReference type="ARBA" id="ARBA00022989"/>
    </source>
</evidence>
<comment type="subcellular location">
    <subcellularLocation>
        <location evidence="1">Membrane</location>
    </subcellularLocation>
</comment>
<feature type="compositionally biased region" description="Low complexity" evidence="6">
    <location>
        <begin position="340"/>
        <end position="358"/>
    </location>
</feature>
<keyword evidence="5" id="KW-0863">Zinc-finger</keyword>
<name>A0A0F7SU57_PHARH</name>
<feature type="chain" id="PRO_5002522161" evidence="8">
    <location>
        <begin position="23"/>
        <end position="471"/>
    </location>
</feature>
<evidence type="ECO:0000256" key="1">
    <source>
        <dbReference type="ARBA" id="ARBA00004370"/>
    </source>
</evidence>
<dbReference type="GO" id="GO:0016874">
    <property type="term" value="F:ligase activity"/>
    <property type="evidence" value="ECO:0007669"/>
    <property type="project" value="UniProtKB-KW"/>
</dbReference>